<dbReference type="Proteomes" id="UP001165080">
    <property type="component" value="Unassembled WGS sequence"/>
</dbReference>
<reference evidence="1 2" key="1">
    <citation type="journal article" date="2023" name="Commun. Biol.">
        <title>Reorganization of the ancestral sex-determining regions during the evolution of trioecy in Pleodorina starrii.</title>
        <authorList>
            <person name="Takahashi K."/>
            <person name="Suzuki S."/>
            <person name="Kawai-Toyooka H."/>
            <person name="Yamamoto K."/>
            <person name="Hamaji T."/>
            <person name="Ootsuki R."/>
            <person name="Yamaguchi H."/>
            <person name="Kawachi M."/>
            <person name="Higashiyama T."/>
            <person name="Nozaki H."/>
        </authorList>
    </citation>
    <scope>NUCLEOTIDE SEQUENCE [LARGE SCALE GENOMIC DNA]</scope>
    <source>
        <strain evidence="1 2">NIES-4479</strain>
    </source>
</reference>
<evidence type="ECO:0000313" key="1">
    <source>
        <dbReference type="EMBL" id="GLC49559.1"/>
    </source>
</evidence>
<comment type="caution">
    <text evidence="1">The sequence shown here is derived from an EMBL/GenBank/DDBJ whole genome shotgun (WGS) entry which is preliminary data.</text>
</comment>
<sequence length="223" mass="24000">MLAAATAREHDGKDPLQVLADAMGFNDPAAFPERNSLFDAANAATEQAGAAGSTAQAPRPLLQLDDDSRDALKFRRLLDDNLPLHPCCVCGIRMRRCDLQVHMYLQNVALLQAVRYSTREVDQRVHRLQLTTLWTAPAAGSTDPGPSISTSLQYHLLDDERAGCIRATDNVRQWEQAADSIPRNVLAAALHVDTEEEALALGVGGGRGGSSCCGRQCGVRPSA</sequence>
<dbReference type="AlphaFoldDB" id="A0A9W6EYI5"/>
<name>A0A9W6EYI5_9CHLO</name>
<keyword evidence="2" id="KW-1185">Reference proteome</keyword>
<accession>A0A9W6EYI5</accession>
<organism evidence="1 2">
    <name type="scientific">Pleodorina starrii</name>
    <dbReference type="NCBI Taxonomy" id="330485"/>
    <lineage>
        <taxon>Eukaryota</taxon>
        <taxon>Viridiplantae</taxon>
        <taxon>Chlorophyta</taxon>
        <taxon>core chlorophytes</taxon>
        <taxon>Chlorophyceae</taxon>
        <taxon>CS clade</taxon>
        <taxon>Chlamydomonadales</taxon>
        <taxon>Volvocaceae</taxon>
        <taxon>Pleodorina</taxon>
    </lineage>
</organism>
<dbReference type="EMBL" id="BRXU01000002">
    <property type="protein sequence ID" value="GLC49559.1"/>
    <property type="molecule type" value="Genomic_DNA"/>
</dbReference>
<proteinExistence type="predicted"/>
<gene>
    <name evidence="1" type="primary">PLESTBF000124</name>
    <name evidence="1" type="ORF">PLESTB_000256800</name>
</gene>
<evidence type="ECO:0000313" key="2">
    <source>
        <dbReference type="Proteomes" id="UP001165080"/>
    </source>
</evidence>
<protein>
    <submittedName>
        <fullName evidence="1">Uncharacterized protein</fullName>
    </submittedName>
</protein>